<feature type="transmembrane region" description="Helical" evidence="14">
    <location>
        <begin position="6"/>
        <end position="23"/>
    </location>
</feature>
<sequence length="584" mass="63218">MSWFLLFSMVERMGIIVAIAFLFTRWPGFRSLLENRPDPRSKFMLALVFGLFGIVGTYTGITVSPGEVQHRFPGALTYEDAIANSRAIGVMVAGLLGGPLTGLGAGLIAGLHRMSLGGFTDLACGISTVYEGLLAGLVYAKARRHGMISPWAALATGVVGELGQMAIILLVARPLAKALYLVQIIALPMILANSLGIALFMAIIQAVAEREKTIGALQAQKALAIADKTLSHLRTGLNYDSALATARIIHEQAGAAAVAITDHQVILAHVGAGADHHLPGQPILTEVTKQVLTYGQLQVATGPAEISCQNRHCPLQSAIVVPLYSGRKVIGTLKLYAVKKRRPDQVMVELARGLAQLFSTQLELGEAERQARLLQDAEIKALQAQINPHFLFNALNTVVSLIRTNPQEARRVLIELGNYIRQNLKSSLNKWTNLATELQHVQAYLAVVQARFSHRLKVIIQVPDEFLGVALPPLTLQPLVENAVRHGFSKFTEQSMICIEAAQQQADLLITVRDNGAGIPPEQLKDLLTEPVSRREGGIGLINVHSRLQGIFGPGYGLAIESTPAEGTTVRFKIPLQVQQEVQR</sequence>
<name>K8E7P0_9FIRM</name>
<keyword evidence="8" id="KW-0547">Nucleotide-binding</keyword>
<dbReference type="Pfam" id="PF07694">
    <property type="entry name" value="5TM-5TMR_LYT"/>
    <property type="match status" value="1"/>
</dbReference>
<keyword evidence="10" id="KW-0067">ATP-binding</keyword>
<keyword evidence="13 14" id="KW-0472">Membrane</keyword>
<evidence type="ECO:0000256" key="5">
    <source>
        <dbReference type="ARBA" id="ARBA00022553"/>
    </source>
</evidence>
<dbReference type="SUPFAM" id="SSF55874">
    <property type="entry name" value="ATPase domain of HSP90 chaperone/DNA topoisomerase II/histidine kinase"/>
    <property type="match status" value="1"/>
</dbReference>
<evidence type="ECO:0000256" key="13">
    <source>
        <dbReference type="ARBA" id="ARBA00023136"/>
    </source>
</evidence>
<dbReference type="Pfam" id="PF02518">
    <property type="entry name" value="HATPase_c"/>
    <property type="match status" value="1"/>
</dbReference>
<comment type="caution">
    <text evidence="16">The sequence shown here is derived from an EMBL/GenBank/DDBJ whole genome shotgun (WGS) entry which is preliminary data.</text>
</comment>
<dbReference type="PROSITE" id="PS50109">
    <property type="entry name" value="HIS_KIN"/>
    <property type="match status" value="1"/>
</dbReference>
<dbReference type="PANTHER" id="PTHR34220">
    <property type="entry name" value="SENSOR HISTIDINE KINASE YPDA"/>
    <property type="match status" value="1"/>
</dbReference>
<evidence type="ECO:0000256" key="10">
    <source>
        <dbReference type="ARBA" id="ARBA00022840"/>
    </source>
</evidence>
<dbReference type="GO" id="GO:0005886">
    <property type="term" value="C:plasma membrane"/>
    <property type="evidence" value="ECO:0007669"/>
    <property type="project" value="UniProtKB-SubCell"/>
</dbReference>
<dbReference type="InterPro" id="IPR050640">
    <property type="entry name" value="Bact_2-comp_sensor_kinase"/>
</dbReference>
<keyword evidence="11 14" id="KW-1133">Transmembrane helix</keyword>
<comment type="catalytic activity">
    <reaction evidence="1">
        <text>ATP + protein L-histidine = ADP + protein N-phospho-L-histidine.</text>
        <dbReference type="EC" id="2.7.13.3"/>
    </reaction>
</comment>
<dbReference type="InterPro" id="IPR003594">
    <property type="entry name" value="HATPase_dom"/>
</dbReference>
<organism evidence="16 17">
    <name type="scientific">Desulforamulus hydrothermalis Lam5 = DSM 18033</name>
    <dbReference type="NCBI Taxonomy" id="1121428"/>
    <lineage>
        <taxon>Bacteria</taxon>
        <taxon>Bacillati</taxon>
        <taxon>Bacillota</taxon>
        <taxon>Clostridia</taxon>
        <taxon>Eubacteriales</taxon>
        <taxon>Peptococcaceae</taxon>
        <taxon>Desulforamulus</taxon>
    </lineage>
</organism>
<evidence type="ECO:0000256" key="14">
    <source>
        <dbReference type="SAM" id="Phobius"/>
    </source>
</evidence>
<proteinExistence type="predicted"/>
<evidence type="ECO:0000256" key="6">
    <source>
        <dbReference type="ARBA" id="ARBA00022679"/>
    </source>
</evidence>
<evidence type="ECO:0000256" key="4">
    <source>
        <dbReference type="ARBA" id="ARBA00022475"/>
    </source>
</evidence>
<keyword evidence="5" id="KW-0597">Phosphoprotein</keyword>
<dbReference type="PRINTS" id="PR00344">
    <property type="entry name" value="BCTRLSENSOR"/>
</dbReference>
<evidence type="ECO:0000256" key="7">
    <source>
        <dbReference type="ARBA" id="ARBA00022692"/>
    </source>
</evidence>
<dbReference type="InterPro" id="IPR011620">
    <property type="entry name" value="Sig_transdc_His_kinase_LytS_TM"/>
</dbReference>
<evidence type="ECO:0000256" key="1">
    <source>
        <dbReference type="ARBA" id="ARBA00000085"/>
    </source>
</evidence>
<dbReference type="Pfam" id="PF06580">
    <property type="entry name" value="His_kinase"/>
    <property type="match status" value="1"/>
</dbReference>
<keyword evidence="17" id="KW-1185">Reference proteome</keyword>
<keyword evidence="9 16" id="KW-0418">Kinase</keyword>
<dbReference type="InterPro" id="IPR004358">
    <property type="entry name" value="Sig_transdc_His_kin-like_C"/>
</dbReference>
<gene>
    <name evidence="16" type="primary">yehU</name>
    <name evidence="16" type="ORF">DESHY_110479</name>
</gene>
<dbReference type="InterPro" id="IPR029016">
    <property type="entry name" value="GAF-like_dom_sf"/>
</dbReference>
<dbReference type="Pfam" id="PF13185">
    <property type="entry name" value="GAF_2"/>
    <property type="match status" value="1"/>
</dbReference>
<dbReference type="InterPro" id="IPR005467">
    <property type="entry name" value="His_kinase_dom"/>
</dbReference>
<dbReference type="EC" id="2.7.13.3" evidence="3"/>
<dbReference type="Proteomes" id="UP000009315">
    <property type="component" value="Unassembled WGS sequence"/>
</dbReference>
<dbReference type="GO" id="GO:0071555">
    <property type="term" value="P:cell wall organization"/>
    <property type="evidence" value="ECO:0007669"/>
    <property type="project" value="InterPro"/>
</dbReference>
<keyword evidence="12" id="KW-0902">Two-component regulatory system</keyword>
<evidence type="ECO:0000313" key="17">
    <source>
        <dbReference type="Proteomes" id="UP000009315"/>
    </source>
</evidence>
<evidence type="ECO:0000259" key="15">
    <source>
        <dbReference type="PROSITE" id="PS50109"/>
    </source>
</evidence>
<dbReference type="InterPro" id="IPR036890">
    <property type="entry name" value="HATPase_C_sf"/>
</dbReference>
<dbReference type="InterPro" id="IPR010559">
    <property type="entry name" value="Sig_transdc_His_kin_internal"/>
</dbReference>
<comment type="subcellular location">
    <subcellularLocation>
        <location evidence="2">Cell membrane</location>
        <topology evidence="2">Multi-pass membrane protein</topology>
    </subcellularLocation>
</comment>
<evidence type="ECO:0000256" key="9">
    <source>
        <dbReference type="ARBA" id="ARBA00022777"/>
    </source>
</evidence>
<evidence type="ECO:0000256" key="2">
    <source>
        <dbReference type="ARBA" id="ARBA00004651"/>
    </source>
</evidence>
<evidence type="ECO:0000313" key="16">
    <source>
        <dbReference type="EMBL" id="CCO07533.1"/>
    </source>
</evidence>
<evidence type="ECO:0000256" key="8">
    <source>
        <dbReference type="ARBA" id="ARBA00022741"/>
    </source>
</evidence>
<feature type="transmembrane region" description="Helical" evidence="14">
    <location>
        <begin position="118"/>
        <end position="139"/>
    </location>
</feature>
<keyword evidence="6" id="KW-0808">Transferase</keyword>
<dbReference type="OrthoDB" id="9809348at2"/>
<dbReference type="SMART" id="SM00065">
    <property type="entry name" value="GAF"/>
    <property type="match status" value="1"/>
</dbReference>
<feature type="transmembrane region" description="Helical" evidence="14">
    <location>
        <begin position="179"/>
        <end position="204"/>
    </location>
</feature>
<feature type="domain" description="Histidine kinase" evidence="15">
    <location>
        <begin position="476"/>
        <end position="578"/>
    </location>
</feature>
<feature type="transmembrane region" description="Helical" evidence="14">
    <location>
        <begin position="43"/>
        <end position="61"/>
    </location>
</feature>
<feature type="transmembrane region" description="Helical" evidence="14">
    <location>
        <begin position="87"/>
        <end position="111"/>
    </location>
</feature>
<feature type="transmembrane region" description="Helical" evidence="14">
    <location>
        <begin position="151"/>
        <end position="172"/>
    </location>
</feature>
<dbReference type="eggNOG" id="COG3275">
    <property type="taxonomic scope" value="Bacteria"/>
</dbReference>
<dbReference type="PANTHER" id="PTHR34220:SF7">
    <property type="entry name" value="SENSOR HISTIDINE KINASE YPDA"/>
    <property type="match status" value="1"/>
</dbReference>
<accession>K8E7P0</accession>
<dbReference type="GO" id="GO:0000155">
    <property type="term" value="F:phosphorelay sensor kinase activity"/>
    <property type="evidence" value="ECO:0007669"/>
    <property type="project" value="InterPro"/>
</dbReference>
<keyword evidence="7 14" id="KW-0812">Transmembrane</keyword>
<dbReference type="InterPro" id="IPR003018">
    <property type="entry name" value="GAF"/>
</dbReference>
<evidence type="ECO:0000256" key="11">
    <source>
        <dbReference type="ARBA" id="ARBA00022989"/>
    </source>
</evidence>
<keyword evidence="4" id="KW-1003">Cell membrane</keyword>
<dbReference type="GO" id="GO:0005524">
    <property type="term" value="F:ATP binding"/>
    <property type="evidence" value="ECO:0007669"/>
    <property type="project" value="UniProtKB-KW"/>
</dbReference>
<dbReference type="Gene3D" id="3.30.450.40">
    <property type="match status" value="1"/>
</dbReference>
<reference evidence="16 17" key="1">
    <citation type="journal article" date="2013" name="Genome Announc.">
        <title>Genome Sequence of the Sulfate-Reducing Bacterium Desulfotomaculum hydrothermale Lam5(T).</title>
        <authorList>
            <person name="Amin O."/>
            <person name="Fardeau M.L."/>
            <person name="Valette O."/>
            <person name="Hirschler-Rea A."/>
            <person name="Barbe V."/>
            <person name="Medigue C."/>
            <person name="Vacherie B."/>
            <person name="Ollivier B."/>
            <person name="Bertin P.N."/>
            <person name="Dolla A."/>
        </authorList>
    </citation>
    <scope>NUCLEOTIDE SEQUENCE [LARGE SCALE GENOMIC DNA]</scope>
    <source>
        <strain evidence="17">Lam5 / DSM 18033</strain>
    </source>
</reference>
<dbReference type="SMART" id="SM00387">
    <property type="entry name" value="HATPase_c"/>
    <property type="match status" value="1"/>
</dbReference>
<dbReference type="EMBL" id="CAOS01000003">
    <property type="protein sequence ID" value="CCO07533.1"/>
    <property type="molecule type" value="Genomic_DNA"/>
</dbReference>
<evidence type="ECO:0000256" key="12">
    <source>
        <dbReference type="ARBA" id="ARBA00023012"/>
    </source>
</evidence>
<dbReference type="STRING" id="1121428.DESHY_110479"/>
<dbReference type="AlphaFoldDB" id="K8E7P0"/>
<evidence type="ECO:0000256" key="3">
    <source>
        <dbReference type="ARBA" id="ARBA00012438"/>
    </source>
</evidence>
<protein>
    <recommendedName>
        <fullName evidence="3">histidine kinase</fullName>
        <ecNumber evidence="3">2.7.13.3</ecNumber>
    </recommendedName>
</protein>
<dbReference type="RefSeq" id="WP_008410444.1">
    <property type="nucleotide sequence ID" value="NZ_CAOS01000003.1"/>
</dbReference>
<dbReference type="SUPFAM" id="SSF55781">
    <property type="entry name" value="GAF domain-like"/>
    <property type="match status" value="1"/>
</dbReference>
<dbReference type="Gene3D" id="3.30.565.10">
    <property type="entry name" value="Histidine kinase-like ATPase, C-terminal domain"/>
    <property type="match status" value="1"/>
</dbReference>